<dbReference type="PANTHER" id="PTHR46797">
    <property type="entry name" value="HTH-TYPE TRANSCRIPTIONAL REGULATOR"/>
    <property type="match status" value="1"/>
</dbReference>
<dbReference type="GO" id="GO:0003677">
    <property type="term" value="F:DNA binding"/>
    <property type="evidence" value="ECO:0007669"/>
    <property type="project" value="UniProtKB-KW"/>
</dbReference>
<dbReference type="GO" id="GO:0003700">
    <property type="term" value="F:DNA-binding transcription factor activity"/>
    <property type="evidence" value="ECO:0007669"/>
    <property type="project" value="TreeGrafter"/>
</dbReference>
<feature type="domain" description="HTH cro/C1-type" evidence="2">
    <location>
        <begin position="17"/>
        <end position="71"/>
    </location>
</feature>
<dbReference type="InterPro" id="IPR010982">
    <property type="entry name" value="Lambda_DNA-bd_dom_sf"/>
</dbReference>
<dbReference type="STRING" id="1050202.GCA_000384035_01057"/>
<reference evidence="3 4" key="1">
    <citation type="submission" date="2018-03" db="EMBL/GenBank/DDBJ databases">
        <title>Actinopolyspora mortivallis from Sahara, screening for active biomolecules.</title>
        <authorList>
            <person name="Selama O."/>
            <person name="Wellington E.M.H."/>
            <person name="Hacene H."/>
        </authorList>
    </citation>
    <scope>NUCLEOTIDE SEQUENCE [LARGE SCALE GENOMIC DNA]</scope>
    <source>
        <strain evidence="3 4">M5A</strain>
    </source>
</reference>
<dbReference type="PANTHER" id="PTHR46797:SF1">
    <property type="entry name" value="METHYLPHOSPHONATE SYNTHASE"/>
    <property type="match status" value="1"/>
</dbReference>
<dbReference type="InterPro" id="IPR011051">
    <property type="entry name" value="RmlC_Cupin_sf"/>
</dbReference>
<dbReference type="Pfam" id="PF01381">
    <property type="entry name" value="HTH_3"/>
    <property type="match status" value="1"/>
</dbReference>
<dbReference type="GO" id="GO:0005829">
    <property type="term" value="C:cytosol"/>
    <property type="evidence" value="ECO:0007669"/>
    <property type="project" value="TreeGrafter"/>
</dbReference>
<dbReference type="InParanoid" id="A0A2T0H192"/>
<dbReference type="InterPro" id="IPR050807">
    <property type="entry name" value="TransReg_Diox_bact_type"/>
</dbReference>
<dbReference type="InterPro" id="IPR001387">
    <property type="entry name" value="Cro/C1-type_HTH"/>
</dbReference>
<accession>A0A2T0H192</accession>
<evidence type="ECO:0000256" key="1">
    <source>
        <dbReference type="ARBA" id="ARBA00023125"/>
    </source>
</evidence>
<dbReference type="Proteomes" id="UP000239352">
    <property type="component" value="Unassembled WGS sequence"/>
</dbReference>
<name>A0A2T0H192_ACTMO</name>
<gene>
    <name evidence="3" type="ORF">CEP50_01010</name>
</gene>
<dbReference type="CDD" id="cd00093">
    <property type="entry name" value="HTH_XRE"/>
    <property type="match status" value="1"/>
</dbReference>
<dbReference type="SUPFAM" id="SSF47413">
    <property type="entry name" value="lambda repressor-like DNA-binding domains"/>
    <property type="match status" value="1"/>
</dbReference>
<keyword evidence="1 3" id="KW-0238">DNA-binding</keyword>
<comment type="caution">
    <text evidence="3">The sequence shown here is derived from an EMBL/GenBank/DDBJ whole genome shotgun (WGS) entry which is preliminary data.</text>
</comment>
<evidence type="ECO:0000259" key="2">
    <source>
        <dbReference type="PROSITE" id="PS50943"/>
    </source>
</evidence>
<proteinExistence type="predicted"/>
<dbReference type="SMART" id="SM00530">
    <property type="entry name" value="HTH_XRE"/>
    <property type="match status" value="1"/>
</dbReference>
<dbReference type="PROSITE" id="PS50943">
    <property type="entry name" value="HTH_CROC1"/>
    <property type="match status" value="1"/>
</dbReference>
<keyword evidence="4" id="KW-1185">Reference proteome</keyword>
<dbReference type="CDD" id="cd02209">
    <property type="entry name" value="cupin_XRE_C"/>
    <property type="match status" value="1"/>
</dbReference>
<dbReference type="EMBL" id="PVSR01000001">
    <property type="protein sequence ID" value="PRW65139.1"/>
    <property type="molecule type" value="Genomic_DNA"/>
</dbReference>
<dbReference type="SUPFAM" id="SSF51182">
    <property type="entry name" value="RmlC-like cupins"/>
    <property type="match status" value="1"/>
</dbReference>
<dbReference type="Gene3D" id="1.10.260.40">
    <property type="entry name" value="lambda repressor-like DNA-binding domains"/>
    <property type="match status" value="1"/>
</dbReference>
<protein>
    <submittedName>
        <fullName evidence="3">DNA-binding protein</fullName>
    </submittedName>
</protein>
<dbReference type="AlphaFoldDB" id="A0A2T0H192"/>
<dbReference type="InterPro" id="IPR014710">
    <property type="entry name" value="RmlC-like_jellyroll"/>
</dbReference>
<sequence>MDGSGESAALEIIAPALRRARNDAGISLNELARRAGVAKSTLSQLEAGAGNPSVETLWAVAVALDVPFSRLVEPPAPHVKVVRAGTAPTLRSEHGAFAAGLLSACPAGASRDLYEIALEAGQERRADPHQRGTVEHLVVLSGTMSAGPLTEPAELSPGDYLTFSGEVAHLYRAPEGAVRALLVMEHR</sequence>
<organism evidence="3 4">
    <name type="scientific">Actinopolyspora mortivallis</name>
    <dbReference type="NCBI Taxonomy" id="33906"/>
    <lineage>
        <taxon>Bacteria</taxon>
        <taxon>Bacillati</taxon>
        <taxon>Actinomycetota</taxon>
        <taxon>Actinomycetes</taxon>
        <taxon>Actinopolysporales</taxon>
        <taxon>Actinopolysporaceae</taxon>
        <taxon>Actinopolyspora</taxon>
    </lineage>
</organism>
<evidence type="ECO:0000313" key="4">
    <source>
        <dbReference type="Proteomes" id="UP000239352"/>
    </source>
</evidence>
<evidence type="ECO:0000313" key="3">
    <source>
        <dbReference type="EMBL" id="PRW65139.1"/>
    </source>
</evidence>
<dbReference type="RefSeq" id="WP_106112010.1">
    <property type="nucleotide sequence ID" value="NZ_PVSR01000001.1"/>
</dbReference>
<dbReference type="Gene3D" id="2.60.120.10">
    <property type="entry name" value="Jelly Rolls"/>
    <property type="match status" value="1"/>
</dbReference>